<dbReference type="SMART" id="SM01133">
    <property type="entry name" value="DeoC"/>
    <property type="match status" value="1"/>
</dbReference>
<evidence type="ECO:0000313" key="2">
    <source>
        <dbReference type="EMBL" id="GIF03414.1"/>
    </source>
</evidence>
<dbReference type="InterPro" id="IPR041720">
    <property type="entry name" value="FbaB-like"/>
</dbReference>
<dbReference type="EMBL" id="BOMW01000010">
    <property type="protein sequence ID" value="GIF03414.1"/>
    <property type="molecule type" value="Genomic_DNA"/>
</dbReference>
<dbReference type="Gene3D" id="3.20.20.70">
    <property type="entry name" value="Aldolase class I"/>
    <property type="match status" value="1"/>
</dbReference>
<dbReference type="PIRSF" id="PIRSF038992">
    <property type="entry name" value="Aldolase_Ia"/>
    <property type="match status" value="1"/>
</dbReference>
<gene>
    <name evidence="2" type="ORF">Asi03nite_09520</name>
</gene>
<feature type="active site" description="Proton donor" evidence="1">
    <location>
        <position position="150"/>
    </location>
</feature>
<evidence type="ECO:0000313" key="3">
    <source>
        <dbReference type="Proteomes" id="UP000629619"/>
    </source>
</evidence>
<dbReference type="InterPro" id="IPR013785">
    <property type="entry name" value="Aldolase_TIM"/>
</dbReference>
<dbReference type="NCBIfam" id="NF005556">
    <property type="entry name" value="PRK07226.1"/>
    <property type="match status" value="1"/>
</dbReference>
<keyword evidence="3" id="KW-1185">Reference proteome</keyword>
<dbReference type="RefSeq" id="WP_203677149.1">
    <property type="nucleotide sequence ID" value="NZ_BOMW01000010.1"/>
</dbReference>
<dbReference type="PANTHER" id="PTHR47916">
    <property type="entry name" value="FRUCTOSE-BISPHOSPHATE ALDOLASE CLASS 1"/>
    <property type="match status" value="1"/>
</dbReference>
<proteinExistence type="predicted"/>
<dbReference type="SUPFAM" id="SSF51569">
    <property type="entry name" value="Aldolase"/>
    <property type="match status" value="1"/>
</dbReference>
<dbReference type="AlphaFoldDB" id="A0A919KD19"/>
<accession>A0A919KD19</accession>
<name>A0A919KD19_9ACTN</name>
<comment type="caution">
    <text evidence="2">The sequence shown here is derived from an EMBL/GenBank/DDBJ whole genome shotgun (WGS) entry which is preliminary data.</text>
</comment>
<sequence length="263" mass="26818">MYRNDSFGRRLRLGHLGRRGGSGLLLVPLDHAVGAGPLGAAADLDALVAQLAEHGADGVVLHKGAARRIRPARFRDLSLIVQLTGSTALAADPDAKYPVASVEEALRLGAHAVSVHVNAASRTEAAQIEHLAEVAEQCDRWSLPLLAMMYVRGPAIRDGRAPQLVAHAVAVAAEIGADLVKTALPDDPAAAARVIAGAGVPVLAAGGAPDPGPDAVLSRMADAMRAGAAGVAAGRLVFTAGDPAAVVRRLAAVVHDRAPVAVR</sequence>
<dbReference type="Pfam" id="PF01791">
    <property type="entry name" value="DeoC"/>
    <property type="match status" value="1"/>
</dbReference>
<feature type="active site" description="Schiff-base intermediate with dihydroxyacetone-P" evidence="1">
    <location>
        <position position="181"/>
    </location>
</feature>
<dbReference type="InterPro" id="IPR002915">
    <property type="entry name" value="DeoC/FbaB/LacD_aldolase"/>
</dbReference>
<dbReference type="Proteomes" id="UP000629619">
    <property type="component" value="Unassembled WGS sequence"/>
</dbReference>
<organism evidence="2 3">
    <name type="scientific">Actinoplanes siamensis</name>
    <dbReference type="NCBI Taxonomy" id="1223317"/>
    <lineage>
        <taxon>Bacteria</taxon>
        <taxon>Bacillati</taxon>
        <taxon>Actinomycetota</taxon>
        <taxon>Actinomycetes</taxon>
        <taxon>Micromonosporales</taxon>
        <taxon>Micromonosporaceae</taxon>
        <taxon>Actinoplanes</taxon>
    </lineage>
</organism>
<reference evidence="2" key="1">
    <citation type="submission" date="2021-01" db="EMBL/GenBank/DDBJ databases">
        <title>Whole genome shotgun sequence of Actinoplanes siamensis NBRC 109076.</title>
        <authorList>
            <person name="Komaki H."/>
            <person name="Tamura T."/>
        </authorList>
    </citation>
    <scope>NUCLEOTIDE SEQUENCE</scope>
    <source>
        <strain evidence="2">NBRC 109076</strain>
    </source>
</reference>
<dbReference type="GO" id="GO:0004332">
    <property type="term" value="F:fructose-bisphosphate aldolase activity"/>
    <property type="evidence" value="ECO:0007669"/>
    <property type="project" value="InterPro"/>
</dbReference>
<evidence type="ECO:0000256" key="1">
    <source>
        <dbReference type="PIRSR" id="PIRSR038992-1"/>
    </source>
</evidence>
<dbReference type="PANTHER" id="PTHR47916:SF1">
    <property type="entry name" value="3-HYDROXY-5-PHOSPHONOOXYPENTANE-2,4-DIONE THIOLASE"/>
    <property type="match status" value="1"/>
</dbReference>
<protein>
    <submittedName>
        <fullName evidence="2">Fructose-bisphosphate aldolase</fullName>
    </submittedName>
</protein>
<dbReference type="InterPro" id="IPR050456">
    <property type="entry name" value="DeoC/FbaB_aldolase"/>
</dbReference>